<evidence type="ECO:0000256" key="2">
    <source>
        <dbReference type="ARBA" id="ARBA00023242"/>
    </source>
</evidence>
<dbReference type="PANTHER" id="PTHR46172:SF1">
    <property type="entry name" value="DNA POLYMERASE EPSILON SUBUNIT 3"/>
    <property type="match status" value="1"/>
</dbReference>
<dbReference type="GO" id="GO:0031507">
    <property type="term" value="P:heterochromatin formation"/>
    <property type="evidence" value="ECO:0007669"/>
    <property type="project" value="TreeGrafter"/>
</dbReference>
<dbReference type="GO" id="GO:0006974">
    <property type="term" value="P:DNA damage response"/>
    <property type="evidence" value="ECO:0007669"/>
    <property type="project" value="TreeGrafter"/>
</dbReference>
<gene>
    <name evidence="7" type="ORF">EW145_g3999</name>
</gene>
<organism evidence="7 8">
    <name type="scientific">Phellinidium pouzarii</name>
    <dbReference type="NCBI Taxonomy" id="167371"/>
    <lineage>
        <taxon>Eukaryota</taxon>
        <taxon>Fungi</taxon>
        <taxon>Dikarya</taxon>
        <taxon>Basidiomycota</taxon>
        <taxon>Agaricomycotina</taxon>
        <taxon>Agaricomycetes</taxon>
        <taxon>Hymenochaetales</taxon>
        <taxon>Hymenochaetaceae</taxon>
        <taxon>Phellinidium</taxon>
    </lineage>
</organism>
<dbReference type="AlphaFoldDB" id="A0A4V3XCN2"/>
<keyword evidence="8" id="KW-1185">Reference proteome</keyword>
<dbReference type="InterPro" id="IPR051377">
    <property type="entry name" value="DNA_Pol-Epsilon_Subunit"/>
</dbReference>
<proteinExistence type="predicted"/>
<dbReference type="GO" id="GO:0008623">
    <property type="term" value="C:CHRAC"/>
    <property type="evidence" value="ECO:0007669"/>
    <property type="project" value="TreeGrafter"/>
</dbReference>
<feature type="compositionally biased region" description="Low complexity" evidence="5">
    <location>
        <begin position="11"/>
        <end position="24"/>
    </location>
</feature>
<evidence type="ECO:0000313" key="8">
    <source>
        <dbReference type="Proteomes" id="UP000308199"/>
    </source>
</evidence>
<dbReference type="OrthoDB" id="1707486at2759"/>
<dbReference type="CDD" id="cd22928">
    <property type="entry name" value="HFD_POLE3_DPB4"/>
    <property type="match status" value="1"/>
</dbReference>
<feature type="compositionally biased region" description="Acidic residues" evidence="5">
    <location>
        <begin position="172"/>
        <end position="237"/>
    </location>
</feature>
<evidence type="ECO:0000256" key="5">
    <source>
        <dbReference type="SAM" id="MobiDB-lite"/>
    </source>
</evidence>
<accession>A0A4V3XCN2</accession>
<feature type="region of interest" description="Disordered" evidence="5">
    <location>
        <begin position="120"/>
        <end position="258"/>
    </location>
</feature>
<evidence type="ECO:0000313" key="7">
    <source>
        <dbReference type="EMBL" id="THH06563.1"/>
    </source>
</evidence>
<reference evidence="7 8" key="1">
    <citation type="submission" date="2019-02" db="EMBL/GenBank/DDBJ databases">
        <title>Genome sequencing of the rare red list fungi Phellinidium pouzarii.</title>
        <authorList>
            <person name="Buettner E."/>
            <person name="Kellner H."/>
        </authorList>
    </citation>
    <scope>NUCLEOTIDE SEQUENCE [LARGE SCALE GENOMIC DNA]</scope>
    <source>
        <strain evidence="7 8">DSM 108285</strain>
    </source>
</reference>
<dbReference type="Pfam" id="PF00808">
    <property type="entry name" value="CBFD_NFYB_HMF"/>
    <property type="match status" value="1"/>
</dbReference>
<feature type="domain" description="Transcription factor CBF/NF-Y/archaeal histone" evidence="6">
    <location>
        <begin position="28"/>
        <end position="92"/>
    </location>
</feature>
<comment type="caution">
    <text evidence="7">The sequence shown here is derived from an EMBL/GenBank/DDBJ whole genome shotgun (WGS) entry which is preliminary data.</text>
</comment>
<dbReference type="GO" id="GO:0046982">
    <property type="term" value="F:protein heterodimerization activity"/>
    <property type="evidence" value="ECO:0007669"/>
    <property type="project" value="InterPro"/>
</dbReference>
<dbReference type="GO" id="GO:0031490">
    <property type="term" value="F:chromatin DNA binding"/>
    <property type="evidence" value="ECO:0007669"/>
    <property type="project" value="TreeGrafter"/>
</dbReference>
<evidence type="ECO:0000259" key="6">
    <source>
        <dbReference type="Pfam" id="PF00808"/>
    </source>
</evidence>
<dbReference type="Gene3D" id="1.10.20.10">
    <property type="entry name" value="Histone, subunit A"/>
    <property type="match status" value="1"/>
</dbReference>
<dbReference type="PANTHER" id="PTHR46172">
    <property type="entry name" value="DNA POLYMERASE EPSILON SUBUNIT 3"/>
    <property type="match status" value="1"/>
</dbReference>
<feature type="compositionally biased region" description="Basic and acidic residues" evidence="5">
    <location>
        <begin position="238"/>
        <end position="249"/>
    </location>
</feature>
<protein>
    <recommendedName>
        <fullName evidence="3">DNA polymerase epsilon subunit D</fullName>
    </recommendedName>
    <alternativeName>
        <fullName evidence="4">DNA polymerase II subunit D</fullName>
    </alternativeName>
</protein>
<evidence type="ECO:0000256" key="3">
    <source>
        <dbReference type="ARBA" id="ARBA00039775"/>
    </source>
</evidence>
<name>A0A4V3XCN2_9AGAM</name>
<dbReference type="EMBL" id="SGPK01000188">
    <property type="protein sequence ID" value="THH06563.1"/>
    <property type="molecule type" value="Genomic_DNA"/>
</dbReference>
<comment type="subcellular location">
    <subcellularLocation>
        <location evidence="1">Nucleus</location>
    </subcellularLocation>
</comment>
<dbReference type="GO" id="GO:0006272">
    <property type="term" value="P:leading strand elongation"/>
    <property type="evidence" value="ECO:0007669"/>
    <property type="project" value="TreeGrafter"/>
</dbReference>
<feature type="region of interest" description="Disordered" evidence="5">
    <location>
        <begin position="1"/>
        <end position="24"/>
    </location>
</feature>
<dbReference type="InterPro" id="IPR003958">
    <property type="entry name" value="CBFA_NFYB_domain"/>
</dbReference>
<sequence length="258" mass="27519">MPRKDSNTTPASAQAQQDAASDSIDNYELPKTLVTRIAKSAIPETSKLQKDTVTALMKGSTVFINYLAATAHDVSTSRQHKSVSAADVLKALELIQFGDMVDTLQHELQIYRENLKISKKNSNKSASGTGESASARSKNKNTSSAKGKGKERATGIGPSPLSVDASASVSGEADEEMGDEGEGDGGEGEGEGEEGDEEAPDDEEEDELADDVDDEDEGEPGEEEIVDAMAVDEEELLQDQRRADLKTEDAGAFYEEDV</sequence>
<evidence type="ECO:0000256" key="4">
    <source>
        <dbReference type="ARBA" id="ARBA00042096"/>
    </source>
</evidence>
<evidence type="ECO:0000256" key="1">
    <source>
        <dbReference type="ARBA" id="ARBA00004123"/>
    </source>
</evidence>
<keyword evidence="2" id="KW-0539">Nucleus</keyword>
<dbReference type="Proteomes" id="UP000308199">
    <property type="component" value="Unassembled WGS sequence"/>
</dbReference>
<dbReference type="InterPro" id="IPR009072">
    <property type="entry name" value="Histone-fold"/>
</dbReference>
<dbReference type="SUPFAM" id="SSF47113">
    <property type="entry name" value="Histone-fold"/>
    <property type="match status" value="1"/>
</dbReference>
<dbReference type="GO" id="GO:0008622">
    <property type="term" value="C:epsilon DNA polymerase complex"/>
    <property type="evidence" value="ECO:0007669"/>
    <property type="project" value="TreeGrafter"/>
</dbReference>
<feature type="compositionally biased region" description="Polar residues" evidence="5">
    <location>
        <begin position="128"/>
        <end position="145"/>
    </location>
</feature>